<proteinExistence type="predicted"/>
<sequence length="90" mass="9582">MMDEDDINHRGRLLASMLCQTAEKAAMMLDLDAPQTAEAFAMALVSYVAGTAIKGKEAEAVRTMAGIVGNYETQIAQAAMLHHAETGTPN</sequence>
<protein>
    <submittedName>
        <fullName evidence="1">Uncharacterized protein</fullName>
    </submittedName>
</protein>
<dbReference type="EMBL" id="LR798285">
    <property type="protein sequence ID" value="CAB5220255.1"/>
    <property type="molecule type" value="Genomic_DNA"/>
</dbReference>
<organism evidence="1">
    <name type="scientific">uncultured Caudovirales phage</name>
    <dbReference type="NCBI Taxonomy" id="2100421"/>
    <lineage>
        <taxon>Viruses</taxon>
        <taxon>Duplodnaviria</taxon>
        <taxon>Heunggongvirae</taxon>
        <taxon>Uroviricota</taxon>
        <taxon>Caudoviricetes</taxon>
        <taxon>Peduoviridae</taxon>
        <taxon>Maltschvirus</taxon>
        <taxon>Maltschvirus maltsch</taxon>
    </lineage>
</organism>
<reference evidence="1" key="1">
    <citation type="submission" date="2020-05" db="EMBL/GenBank/DDBJ databases">
        <authorList>
            <person name="Chiriac C."/>
            <person name="Salcher M."/>
            <person name="Ghai R."/>
            <person name="Kavagutti S V."/>
        </authorList>
    </citation>
    <scope>NUCLEOTIDE SEQUENCE</scope>
</reference>
<gene>
    <name evidence="1" type="ORF">UFOVP233_30</name>
</gene>
<name>A0A6J7WTW3_9CAUD</name>
<accession>A0A6J7WTW3</accession>
<evidence type="ECO:0000313" key="1">
    <source>
        <dbReference type="EMBL" id="CAB5220255.1"/>
    </source>
</evidence>